<reference evidence="1 2" key="1">
    <citation type="submission" date="2021-08" db="EMBL/GenBank/DDBJ databases">
        <title>Draft Genome Sequence of Phanerochaete sordida strain YK-624.</title>
        <authorList>
            <person name="Mori T."/>
            <person name="Dohra H."/>
            <person name="Suzuki T."/>
            <person name="Kawagishi H."/>
            <person name="Hirai H."/>
        </authorList>
    </citation>
    <scope>NUCLEOTIDE SEQUENCE [LARGE SCALE GENOMIC DNA]</scope>
    <source>
        <strain evidence="1 2">YK-624</strain>
    </source>
</reference>
<proteinExistence type="predicted"/>
<evidence type="ECO:0000313" key="1">
    <source>
        <dbReference type="EMBL" id="GJE96925.1"/>
    </source>
</evidence>
<accession>A0A9P3LJ17</accession>
<dbReference type="EMBL" id="BPQB01000065">
    <property type="protein sequence ID" value="GJE96925.1"/>
    <property type="molecule type" value="Genomic_DNA"/>
</dbReference>
<evidence type="ECO:0000313" key="2">
    <source>
        <dbReference type="Proteomes" id="UP000703269"/>
    </source>
</evidence>
<name>A0A9P3LJ17_9APHY</name>
<organism evidence="1 2">
    <name type="scientific">Phanerochaete sordida</name>
    <dbReference type="NCBI Taxonomy" id="48140"/>
    <lineage>
        <taxon>Eukaryota</taxon>
        <taxon>Fungi</taxon>
        <taxon>Dikarya</taxon>
        <taxon>Basidiomycota</taxon>
        <taxon>Agaricomycotina</taxon>
        <taxon>Agaricomycetes</taxon>
        <taxon>Polyporales</taxon>
        <taxon>Phanerochaetaceae</taxon>
        <taxon>Phanerochaete</taxon>
    </lineage>
</organism>
<keyword evidence="2" id="KW-1185">Reference proteome</keyword>
<protein>
    <submittedName>
        <fullName evidence="1">Uncharacterized protein</fullName>
    </submittedName>
</protein>
<comment type="caution">
    <text evidence="1">The sequence shown here is derived from an EMBL/GenBank/DDBJ whole genome shotgun (WGS) entry which is preliminary data.</text>
</comment>
<gene>
    <name evidence="1" type="ORF">PsYK624_131330</name>
</gene>
<dbReference type="Proteomes" id="UP000703269">
    <property type="component" value="Unassembled WGS sequence"/>
</dbReference>
<sequence>MQRAPERNACPAAAIRHHLQPQRRRMRCQSVPREIRAALATFQTVSIADILDYLPSPTAVLFLTVIPNRIFIDISEDAITDDVRTDDSGTNAYILSSVSGGRRDIEVLTGVLLSSVRRVRMRLHNPYSHYKGFGLASSNHSLERIHLTCVPHYPRLAVAKESAGTATARRVAT</sequence>
<dbReference type="AlphaFoldDB" id="A0A9P3LJ17"/>